<keyword evidence="7" id="KW-1185">Reference proteome</keyword>
<dbReference type="InterPro" id="IPR011545">
    <property type="entry name" value="DEAD/DEAH_box_helicase_dom"/>
</dbReference>
<dbReference type="SMART" id="SM00487">
    <property type="entry name" value="DEXDc"/>
    <property type="match status" value="1"/>
</dbReference>
<accession>A0ABS5B3M2</accession>
<feature type="domain" description="Helicase ATP-binding" evidence="4">
    <location>
        <begin position="107"/>
        <end position="257"/>
    </location>
</feature>
<dbReference type="PROSITE" id="PS51194">
    <property type="entry name" value="HELICASE_CTER"/>
    <property type="match status" value="1"/>
</dbReference>
<dbReference type="InterPro" id="IPR014001">
    <property type="entry name" value="Helicase_ATP-bd"/>
</dbReference>
<dbReference type="PROSITE" id="PS51192">
    <property type="entry name" value="HELICASE_ATP_BIND_1"/>
    <property type="match status" value="1"/>
</dbReference>
<proteinExistence type="predicted"/>
<keyword evidence="3" id="KW-0238">DNA-binding</keyword>
<dbReference type="PANTHER" id="PTHR30580:SF1">
    <property type="entry name" value="COMF OPERON PROTEIN 1"/>
    <property type="match status" value="1"/>
</dbReference>
<protein>
    <submittedName>
        <fullName evidence="6">DNA/RNA helicase</fullName>
    </submittedName>
</protein>
<dbReference type="GO" id="GO:0004386">
    <property type="term" value="F:helicase activity"/>
    <property type="evidence" value="ECO:0007669"/>
    <property type="project" value="UniProtKB-KW"/>
</dbReference>
<dbReference type="InterPro" id="IPR027417">
    <property type="entry name" value="P-loop_NTPase"/>
</dbReference>
<dbReference type="EMBL" id="PRDG01000003">
    <property type="protein sequence ID" value="MBP2623431.1"/>
    <property type="molecule type" value="Genomic_DNA"/>
</dbReference>
<organism evidence="6 7">
    <name type="scientific">Streptococcus oricebi</name>
    <dbReference type="NCBI Taxonomy" id="1547447"/>
    <lineage>
        <taxon>Bacteria</taxon>
        <taxon>Bacillati</taxon>
        <taxon>Bacillota</taxon>
        <taxon>Bacilli</taxon>
        <taxon>Lactobacillales</taxon>
        <taxon>Streptococcaceae</taxon>
        <taxon>Streptococcus</taxon>
    </lineage>
</organism>
<evidence type="ECO:0000313" key="6">
    <source>
        <dbReference type="EMBL" id="MBP2623431.1"/>
    </source>
</evidence>
<evidence type="ECO:0000313" key="7">
    <source>
        <dbReference type="Proteomes" id="UP001519296"/>
    </source>
</evidence>
<dbReference type="Pfam" id="PF00270">
    <property type="entry name" value="DEAD"/>
    <property type="match status" value="1"/>
</dbReference>
<dbReference type="RefSeq" id="WP_209627929.1">
    <property type="nucleotide sequence ID" value="NZ_PRDG01000003.1"/>
</dbReference>
<evidence type="ECO:0000256" key="3">
    <source>
        <dbReference type="ARBA" id="ARBA00023125"/>
    </source>
</evidence>
<evidence type="ECO:0000256" key="2">
    <source>
        <dbReference type="ARBA" id="ARBA00022840"/>
    </source>
</evidence>
<dbReference type="SUPFAM" id="SSF52540">
    <property type="entry name" value="P-loop containing nucleoside triphosphate hydrolases"/>
    <property type="match status" value="1"/>
</dbReference>
<dbReference type="InterPro" id="IPR001650">
    <property type="entry name" value="Helicase_C-like"/>
</dbReference>
<dbReference type="SMART" id="SM00490">
    <property type="entry name" value="HELICc"/>
    <property type="match status" value="1"/>
</dbReference>
<dbReference type="Gene3D" id="3.40.50.300">
    <property type="entry name" value="P-loop containing nucleotide triphosphate hydrolases"/>
    <property type="match status" value="2"/>
</dbReference>
<keyword evidence="2" id="KW-0067">ATP-binding</keyword>
<evidence type="ECO:0000256" key="1">
    <source>
        <dbReference type="ARBA" id="ARBA00022741"/>
    </source>
</evidence>
<keyword evidence="1" id="KW-0547">Nucleotide-binding</keyword>
<comment type="caution">
    <text evidence="6">The sequence shown here is derived from an EMBL/GenBank/DDBJ whole genome shotgun (WGS) entry which is preliminary data.</text>
</comment>
<dbReference type="PANTHER" id="PTHR30580">
    <property type="entry name" value="PRIMOSOMAL PROTEIN N"/>
    <property type="match status" value="1"/>
</dbReference>
<name>A0ABS5B3M2_9STRE</name>
<keyword evidence="6" id="KW-0378">Hydrolase</keyword>
<reference evidence="6 7" key="1">
    <citation type="submission" date="2018-02" db="EMBL/GenBank/DDBJ databases">
        <title>Draft genome sequence of Streptococcus oricebi CCUG 70868T type strain.</title>
        <authorList>
            <person name="Mendez V."/>
            <person name="Salva-Serra F."/>
            <person name="Jaen-Luchoro D."/>
            <person name="Gonzales-Siles L."/>
            <person name="Karlsson R."/>
            <person name="Engstrom-Jakobsson H."/>
            <person name="Busquets A."/>
            <person name="Gomila M."/>
            <person name="Pineiro-Iglesias B."/>
            <person name="Bennasar-Figueras A."/>
            <person name="Seeger M."/>
            <person name="Moore E."/>
        </authorList>
    </citation>
    <scope>NUCLEOTIDE SEQUENCE [LARGE SCALE GENOMIC DNA]</scope>
    <source>
        <strain evidence="6 7">CCUG 70868</strain>
    </source>
</reference>
<evidence type="ECO:0000259" key="5">
    <source>
        <dbReference type="PROSITE" id="PS51194"/>
    </source>
</evidence>
<sequence>MKLEDCWGRLFIAGQLNSDLEAQAHKKPALLTEKGRLFCGRCASPIDKKENRLPIGAYYCRTCLLLGRIRSDQDLYYFPQRDFPKKEALIWQGQLTDWQQRVADSLLAQVQAGRDCLVHAVTGAGKTEMIYPLLASYLRKGQAVCLASPRIDVCLELHRRLVEDFNCPISLLHGQSEAYSRSPLVIATTHQLLKFYQAFDLLIIDEVDAFPYLDNAMLYQAVQEASKKGGRKVFLTATSTPELNRQVERGQLCRLSLPRRFHGNPLTLPSKVWLNKLASQLKRGKVPRKLLSYIKKQRKTGFPLLIFMAEIERGKRLAQILQRLLSQEKIGFVSSKTENRLDLVQDFRQKDLTILVTTTILERGVTFPGLDVFVLEAHHHLFTASALIQIAGRVGRSKERPSGQLIFFHEGSSLAIEEAIREIKAMNEEAGL</sequence>
<dbReference type="Proteomes" id="UP001519296">
    <property type="component" value="Unassembled WGS sequence"/>
</dbReference>
<dbReference type="Pfam" id="PF00271">
    <property type="entry name" value="Helicase_C"/>
    <property type="match status" value="1"/>
</dbReference>
<keyword evidence="6" id="KW-0347">Helicase</keyword>
<feature type="domain" description="Helicase C-terminal" evidence="5">
    <location>
        <begin position="286"/>
        <end position="432"/>
    </location>
</feature>
<gene>
    <name evidence="6" type="ORF">C4K46_05690</name>
</gene>
<evidence type="ECO:0000259" key="4">
    <source>
        <dbReference type="PROSITE" id="PS51192"/>
    </source>
</evidence>